<dbReference type="EMBL" id="LSTO01000001">
    <property type="protein sequence ID" value="OWW22701.1"/>
    <property type="molecule type" value="Genomic_DNA"/>
</dbReference>
<gene>
    <name evidence="3" type="ORF">AYR66_27575</name>
</gene>
<dbReference type="SMART" id="SM00054">
    <property type="entry name" value="EFh"/>
    <property type="match status" value="2"/>
</dbReference>
<dbReference type="RefSeq" id="WP_088709515.1">
    <property type="nucleotide sequence ID" value="NZ_LSTO01000001.1"/>
</dbReference>
<dbReference type="InterPro" id="IPR011992">
    <property type="entry name" value="EF-hand-dom_pair"/>
</dbReference>
<keyword evidence="1" id="KW-0732">Signal</keyword>
<feature type="signal peptide" evidence="1">
    <location>
        <begin position="1"/>
        <end position="21"/>
    </location>
</feature>
<sequence length="95" mass="10309">MHYVLLSMLIGALLGGGMAVAQSSSEPAKPPYALSKFSDQFKAADKDGDGALTREEAKNANLTRVVDNFDRLDANKDGKVTREEIRALLRSRVSI</sequence>
<dbReference type="GO" id="GO:0005509">
    <property type="term" value="F:calcium ion binding"/>
    <property type="evidence" value="ECO:0007669"/>
    <property type="project" value="InterPro"/>
</dbReference>
<evidence type="ECO:0000313" key="4">
    <source>
        <dbReference type="Proteomes" id="UP000197535"/>
    </source>
</evidence>
<dbReference type="Pfam" id="PF13405">
    <property type="entry name" value="EF-hand_6"/>
    <property type="match status" value="1"/>
</dbReference>
<dbReference type="Proteomes" id="UP000197535">
    <property type="component" value="Unassembled WGS sequence"/>
</dbReference>
<dbReference type="AlphaFoldDB" id="A0A254TJ92"/>
<organism evidence="3 4">
    <name type="scientific">Noviherbaspirillum denitrificans</name>
    <dbReference type="NCBI Taxonomy" id="1968433"/>
    <lineage>
        <taxon>Bacteria</taxon>
        <taxon>Pseudomonadati</taxon>
        <taxon>Pseudomonadota</taxon>
        <taxon>Betaproteobacteria</taxon>
        <taxon>Burkholderiales</taxon>
        <taxon>Oxalobacteraceae</taxon>
        <taxon>Noviherbaspirillum</taxon>
    </lineage>
</organism>
<comment type="caution">
    <text evidence="3">The sequence shown here is derived from an EMBL/GenBank/DDBJ whole genome shotgun (WGS) entry which is preliminary data.</text>
</comment>
<protein>
    <recommendedName>
        <fullName evidence="2">EF-hand domain-containing protein</fullName>
    </recommendedName>
</protein>
<evidence type="ECO:0000259" key="2">
    <source>
        <dbReference type="PROSITE" id="PS50222"/>
    </source>
</evidence>
<reference evidence="3 4" key="1">
    <citation type="submission" date="2016-02" db="EMBL/GenBank/DDBJ databases">
        <authorList>
            <person name="Wen L."/>
            <person name="He K."/>
            <person name="Yang H."/>
        </authorList>
    </citation>
    <scope>NUCLEOTIDE SEQUENCE [LARGE SCALE GENOMIC DNA]</scope>
    <source>
        <strain evidence="3 4">TSA40</strain>
    </source>
</reference>
<dbReference type="Pfam" id="PF13202">
    <property type="entry name" value="EF-hand_5"/>
    <property type="match status" value="1"/>
</dbReference>
<dbReference type="InterPro" id="IPR018247">
    <property type="entry name" value="EF_Hand_1_Ca_BS"/>
</dbReference>
<dbReference type="Gene3D" id="1.10.238.10">
    <property type="entry name" value="EF-hand"/>
    <property type="match status" value="2"/>
</dbReference>
<evidence type="ECO:0000256" key="1">
    <source>
        <dbReference type="SAM" id="SignalP"/>
    </source>
</evidence>
<keyword evidence="4" id="KW-1185">Reference proteome</keyword>
<evidence type="ECO:0000313" key="3">
    <source>
        <dbReference type="EMBL" id="OWW22701.1"/>
    </source>
</evidence>
<dbReference type="OrthoDB" id="5461251at2"/>
<name>A0A254TJ92_9BURK</name>
<proteinExistence type="predicted"/>
<feature type="chain" id="PRO_5011471328" description="EF-hand domain-containing protein" evidence="1">
    <location>
        <begin position="22"/>
        <end position="95"/>
    </location>
</feature>
<dbReference type="InterPro" id="IPR002048">
    <property type="entry name" value="EF_hand_dom"/>
</dbReference>
<dbReference type="PROSITE" id="PS50222">
    <property type="entry name" value="EF_HAND_2"/>
    <property type="match status" value="1"/>
</dbReference>
<feature type="domain" description="EF-hand" evidence="2">
    <location>
        <begin position="60"/>
        <end position="95"/>
    </location>
</feature>
<accession>A0A254TJ92</accession>
<dbReference type="SUPFAM" id="SSF47473">
    <property type="entry name" value="EF-hand"/>
    <property type="match status" value="1"/>
</dbReference>
<dbReference type="PROSITE" id="PS00018">
    <property type="entry name" value="EF_HAND_1"/>
    <property type="match status" value="1"/>
</dbReference>